<reference evidence="2 3" key="1">
    <citation type="submission" date="2018-08" db="EMBL/GenBank/DDBJ databases">
        <title>Genomic investigation of the strawberry pathogen Phytophthora fragariae indicates pathogenicity is determined by transcriptional variation in three key races.</title>
        <authorList>
            <person name="Adams T.M."/>
            <person name="Armitage A.D."/>
            <person name="Sobczyk M.K."/>
            <person name="Bates H.J."/>
            <person name="Dunwell J.M."/>
            <person name="Nellist C.F."/>
            <person name="Harrison R.J."/>
        </authorList>
    </citation>
    <scope>NUCLEOTIDE SEQUENCE [LARGE SCALE GENOMIC DNA]</scope>
    <source>
        <strain evidence="2 3">SCRP333</strain>
    </source>
</reference>
<dbReference type="Proteomes" id="UP000434957">
    <property type="component" value="Unassembled WGS sequence"/>
</dbReference>
<keyword evidence="3" id="KW-1185">Reference proteome</keyword>
<feature type="domain" description="DUF6818" evidence="1">
    <location>
        <begin position="13"/>
        <end position="74"/>
    </location>
</feature>
<sequence>MRRLLELVQASLPASRADWEAVAADYNAVKEPQWKRRDAMSLKRKFRSMSLASHHGIGDARAHLASAASRVQQQMKLHRTPPRLQEIAQTLCQCESHAGMEPNGMLSPELLVQAPISRPVRDVEQQSLCPEDTVAREERHPELDQRCPAAWLKLVMASALADGKLQLPTSKQCPATWPKLVMVSALADGKLRRPTSKMRGSVSGNVAEAGDGVRARGWQAATAHQQDAWLLQCPATWPKLVMVSALADGKLRRPTSKMRGSVSGNVGEAGDGVRARGWQAATAHQQDAWLLVTCMAEMEVLTIAMYIYGYDSCSSIRQRGRSW</sequence>
<proteinExistence type="predicted"/>
<accession>A0A6A4EW12</accession>
<dbReference type="Pfam" id="PF20681">
    <property type="entry name" value="DUF6818"/>
    <property type="match status" value="1"/>
</dbReference>
<gene>
    <name evidence="2" type="ORF">PR003_g14008</name>
</gene>
<evidence type="ECO:0000313" key="2">
    <source>
        <dbReference type="EMBL" id="KAE9333462.1"/>
    </source>
</evidence>
<dbReference type="AlphaFoldDB" id="A0A6A4EW12"/>
<name>A0A6A4EW12_9STRA</name>
<evidence type="ECO:0000313" key="3">
    <source>
        <dbReference type="Proteomes" id="UP000434957"/>
    </source>
</evidence>
<evidence type="ECO:0000259" key="1">
    <source>
        <dbReference type="Pfam" id="PF20681"/>
    </source>
</evidence>
<comment type="caution">
    <text evidence="2">The sequence shown here is derived from an EMBL/GenBank/DDBJ whole genome shotgun (WGS) entry which is preliminary data.</text>
</comment>
<dbReference type="InterPro" id="IPR049203">
    <property type="entry name" value="DUF6818"/>
</dbReference>
<organism evidence="2 3">
    <name type="scientific">Phytophthora rubi</name>
    <dbReference type="NCBI Taxonomy" id="129364"/>
    <lineage>
        <taxon>Eukaryota</taxon>
        <taxon>Sar</taxon>
        <taxon>Stramenopiles</taxon>
        <taxon>Oomycota</taxon>
        <taxon>Peronosporomycetes</taxon>
        <taxon>Peronosporales</taxon>
        <taxon>Peronosporaceae</taxon>
        <taxon>Phytophthora</taxon>
    </lineage>
</organism>
<protein>
    <recommendedName>
        <fullName evidence="1">DUF6818 domain-containing protein</fullName>
    </recommendedName>
</protein>
<dbReference type="EMBL" id="QXFT01000908">
    <property type="protein sequence ID" value="KAE9333462.1"/>
    <property type="molecule type" value="Genomic_DNA"/>
</dbReference>